<dbReference type="InterPro" id="IPR029069">
    <property type="entry name" value="HotDog_dom_sf"/>
</dbReference>
<dbReference type="PANTHER" id="PTHR43437">
    <property type="entry name" value="HYDROXYACYL-THIOESTER DEHYDRATASE TYPE 2, MITOCHONDRIAL-RELATED"/>
    <property type="match status" value="1"/>
</dbReference>
<dbReference type="SUPFAM" id="SSF54637">
    <property type="entry name" value="Thioesterase/thiol ester dehydrase-isomerase"/>
    <property type="match status" value="2"/>
</dbReference>
<name>X0Q3B5_RHOWR</name>
<comment type="caution">
    <text evidence="2">The sequence shown here is derived from an EMBL/GenBank/DDBJ whole genome shotgun (WGS) entry which is preliminary data.</text>
</comment>
<proteinExistence type="predicted"/>
<gene>
    <name evidence="2" type="ORF">RW1_022_01220</name>
</gene>
<dbReference type="AlphaFoldDB" id="X0Q3B5"/>
<dbReference type="PANTHER" id="PTHR43437:SF3">
    <property type="entry name" value="HYDROXYACYL-THIOESTER DEHYDRATASE TYPE 2, MITOCHONDRIAL"/>
    <property type="match status" value="1"/>
</dbReference>
<dbReference type="InterPro" id="IPR050965">
    <property type="entry name" value="UPF0336/Enoyl-CoA_hydratase"/>
</dbReference>
<evidence type="ECO:0000313" key="2">
    <source>
        <dbReference type="EMBL" id="GAF45542.1"/>
    </source>
</evidence>
<dbReference type="EMBL" id="BAWF01000022">
    <property type="protein sequence ID" value="GAF45542.1"/>
    <property type="molecule type" value="Genomic_DNA"/>
</dbReference>
<dbReference type="Pfam" id="PF13452">
    <property type="entry name" value="FAS1_DH_region"/>
    <property type="match status" value="1"/>
</dbReference>
<dbReference type="GO" id="GO:0006633">
    <property type="term" value="P:fatty acid biosynthetic process"/>
    <property type="evidence" value="ECO:0007669"/>
    <property type="project" value="TreeGrafter"/>
</dbReference>
<dbReference type="InterPro" id="IPR039569">
    <property type="entry name" value="FAS1-like_DH_region"/>
</dbReference>
<organism evidence="2 3">
    <name type="scientific">Rhodococcus wratislaviensis NBRC 100605</name>
    <dbReference type="NCBI Taxonomy" id="1219028"/>
    <lineage>
        <taxon>Bacteria</taxon>
        <taxon>Bacillati</taxon>
        <taxon>Actinomycetota</taxon>
        <taxon>Actinomycetes</taxon>
        <taxon>Mycobacteriales</taxon>
        <taxon>Nocardiaceae</taxon>
        <taxon>Rhodococcus</taxon>
    </lineage>
</organism>
<dbReference type="Gene3D" id="3.10.129.10">
    <property type="entry name" value="Hotdog Thioesterase"/>
    <property type="match status" value="2"/>
</dbReference>
<protein>
    <recommendedName>
        <fullName evidence="1">FAS1-like dehydratase domain-containing protein</fullName>
    </recommendedName>
</protein>
<dbReference type="Proteomes" id="UP000019491">
    <property type="component" value="Unassembled WGS sequence"/>
</dbReference>
<evidence type="ECO:0000313" key="3">
    <source>
        <dbReference type="Proteomes" id="UP000019491"/>
    </source>
</evidence>
<accession>X0Q3B5</accession>
<dbReference type="GO" id="GO:0019171">
    <property type="term" value="F:(3R)-hydroxyacyl-[acyl-carrier-protein] dehydratase activity"/>
    <property type="evidence" value="ECO:0007669"/>
    <property type="project" value="TreeGrafter"/>
</dbReference>
<dbReference type="CDD" id="cd03441">
    <property type="entry name" value="R_hydratase_like"/>
    <property type="match status" value="1"/>
</dbReference>
<reference evidence="2 3" key="1">
    <citation type="submission" date="2014-02" db="EMBL/GenBank/DDBJ databases">
        <title>Whole genome shotgun sequence of Rhodococcus wratislaviensis NBRC 100605.</title>
        <authorList>
            <person name="Hosoyama A."/>
            <person name="Tsuchikane K."/>
            <person name="Yoshida I."/>
            <person name="Ohji S."/>
            <person name="Ichikawa N."/>
            <person name="Yamazoe A."/>
            <person name="Fujita N."/>
        </authorList>
    </citation>
    <scope>NUCLEOTIDE SEQUENCE [LARGE SCALE GENOMIC DNA]</scope>
    <source>
        <strain evidence="2 3">NBRC 100605</strain>
    </source>
</reference>
<evidence type="ECO:0000259" key="1">
    <source>
        <dbReference type="Pfam" id="PF13452"/>
    </source>
</evidence>
<sequence length="412" mass="45143">MPRQGSGGAEETDFDGVQYFVPLLNVAVPQGNSSQASNGSPINDESIGSLQQWLHVARPVKGWNSVVTPDAVRHFAQGIGDDNPMWWDEAYARTGPPGRHTAPPTFLYSCSNGSGGPDNSSRMHPAESWLPGSQSVWLSDRWEFFRPTYVGESVFAAEELVDVSERESSRYGRMVTVVDRTMYRGADGDIIAQCDKTMLRRRRIPSPPSDIPVRTLEAEDVAAITNHYLSEAVDTRRGRTPRTIRDVSVGDRLPVLLKGPLTITNIVGWMLGWGSPMASTNRMLSNYLHSRPGAAITHPAGLWPDTIEATHWDRDLAAVAGFSQPYDFGAQRISWAAHLLTDWCGDSGFVRELDARLRRPNVLGDVTSFTGVITDVDSSSMIVTCEVTATNQRDEITLTATAKIQLPSGSDA</sequence>
<keyword evidence="3" id="KW-1185">Reference proteome</keyword>
<feature type="domain" description="FAS1-like dehydratase" evidence="1">
    <location>
        <begin position="57"/>
        <end position="192"/>
    </location>
</feature>